<dbReference type="FunFam" id="2.10.90.10:FF:000001">
    <property type="entry name" value="Bone morphogenetic protein 4"/>
    <property type="match status" value="1"/>
</dbReference>
<feature type="domain" description="TGF-beta family profile" evidence="11">
    <location>
        <begin position="457"/>
        <end position="574"/>
    </location>
</feature>
<dbReference type="InterPro" id="IPR001839">
    <property type="entry name" value="TGF-b_C"/>
</dbReference>
<evidence type="ECO:0000256" key="2">
    <source>
        <dbReference type="ARBA" id="ARBA00006656"/>
    </source>
</evidence>
<evidence type="ECO:0000313" key="13">
    <source>
        <dbReference type="Proteomes" id="UP001519460"/>
    </source>
</evidence>
<dbReference type="Pfam" id="PF00688">
    <property type="entry name" value="TGFb_propeptide"/>
    <property type="match status" value="1"/>
</dbReference>
<dbReference type="PROSITE" id="PS51362">
    <property type="entry name" value="TGF_BETA_2"/>
    <property type="match status" value="1"/>
</dbReference>
<keyword evidence="5 8" id="KW-0339">Growth factor</keyword>
<comment type="similarity">
    <text evidence="2 8">Belongs to the TGF-beta family.</text>
</comment>
<keyword evidence="6" id="KW-1015">Disulfide bond</keyword>
<evidence type="ECO:0000256" key="4">
    <source>
        <dbReference type="ARBA" id="ARBA00022729"/>
    </source>
</evidence>
<feature type="region of interest" description="Disordered" evidence="9">
    <location>
        <begin position="47"/>
        <end position="75"/>
    </location>
</feature>
<keyword evidence="3" id="KW-0964">Secreted</keyword>
<keyword evidence="13" id="KW-1185">Reference proteome</keyword>
<evidence type="ECO:0000256" key="6">
    <source>
        <dbReference type="ARBA" id="ARBA00023157"/>
    </source>
</evidence>
<accession>A0ABD0M5R6</accession>
<protein>
    <recommendedName>
        <fullName evidence="11">TGF-beta family profile domain-containing protein</fullName>
    </recommendedName>
</protein>
<dbReference type="PROSITE" id="PS00250">
    <property type="entry name" value="TGF_BETA_1"/>
    <property type="match status" value="1"/>
</dbReference>
<name>A0ABD0M5R6_9CAEN</name>
<dbReference type="Gene3D" id="2.10.90.10">
    <property type="entry name" value="Cystine-knot cytokines"/>
    <property type="match status" value="1"/>
</dbReference>
<dbReference type="InterPro" id="IPR029034">
    <property type="entry name" value="Cystine-knot_cytokine"/>
</dbReference>
<feature type="region of interest" description="Disordered" evidence="9">
    <location>
        <begin position="190"/>
        <end position="209"/>
    </location>
</feature>
<evidence type="ECO:0000256" key="5">
    <source>
        <dbReference type="ARBA" id="ARBA00023030"/>
    </source>
</evidence>
<evidence type="ECO:0000256" key="8">
    <source>
        <dbReference type="RuleBase" id="RU000354"/>
    </source>
</evidence>
<reference evidence="12 13" key="1">
    <citation type="journal article" date="2023" name="Sci. Data">
        <title>Genome assembly of the Korean intertidal mud-creeper Batillaria attramentaria.</title>
        <authorList>
            <person name="Patra A.K."/>
            <person name="Ho P.T."/>
            <person name="Jun S."/>
            <person name="Lee S.J."/>
            <person name="Kim Y."/>
            <person name="Won Y.J."/>
        </authorList>
    </citation>
    <scope>NUCLEOTIDE SEQUENCE [LARGE SCALE GENOMIC DNA]</scope>
    <source>
        <strain evidence="12">Wonlab-2016</strain>
    </source>
</reference>
<comment type="caution">
    <text evidence="12">The sequence shown here is derived from an EMBL/GenBank/DDBJ whole genome shotgun (WGS) entry which is preliminary data.</text>
</comment>
<dbReference type="InterPro" id="IPR001111">
    <property type="entry name" value="TGF-b_propeptide"/>
</dbReference>
<evidence type="ECO:0000313" key="12">
    <source>
        <dbReference type="EMBL" id="KAK7507290.1"/>
    </source>
</evidence>
<dbReference type="GO" id="GO:0005576">
    <property type="term" value="C:extracellular region"/>
    <property type="evidence" value="ECO:0007669"/>
    <property type="project" value="UniProtKB-SubCell"/>
</dbReference>
<feature type="region of interest" description="Disordered" evidence="9">
    <location>
        <begin position="403"/>
        <end position="440"/>
    </location>
</feature>
<evidence type="ECO:0000256" key="10">
    <source>
        <dbReference type="SAM" id="SignalP"/>
    </source>
</evidence>
<feature type="signal peptide" evidence="10">
    <location>
        <begin position="1"/>
        <end position="24"/>
    </location>
</feature>
<evidence type="ECO:0000256" key="9">
    <source>
        <dbReference type="SAM" id="MobiDB-lite"/>
    </source>
</evidence>
<evidence type="ECO:0000256" key="3">
    <source>
        <dbReference type="ARBA" id="ARBA00022525"/>
    </source>
</evidence>
<evidence type="ECO:0000259" key="11">
    <source>
        <dbReference type="PROSITE" id="PS51362"/>
    </source>
</evidence>
<dbReference type="AlphaFoldDB" id="A0ABD0M5R6"/>
<dbReference type="GO" id="GO:0008083">
    <property type="term" value="F:growth factor activity"/>
    <property type="evidence" value="ECO:0007669"/>
    <property type="project" value="UniProtKB-KW"/>
</dbReference>
<sequence>MKCRLLPQPVSVLLFLVLTRLCRTRPPPHPTQSSLVPCNITSPATYPKVDMSPTSREFAPSDNVPPGASKSSLFGDSSSLQFNHIPATGFASRRAVSHQFLPPVPPLSNNFESNSESSSEEDYMDYYYYDDADYAPGGQRSPLDNITAANQPPPGLNRVAKLKLIKTPRRQPPEYMLDLYDRFSKAASPVTVGTTASPSDDDPDLGADIVRSFPNINKEVQEIEEEETNSIDISQDADETQQQQLPGRETRHHTLVFNLTSVLTGEKVSRAELRLYTLVARDRSTYVGEDRLVTVHEGLRPRHQPPIAERHVYGRSSGWEAFDVTDVVQKWVRGGVTSSDDGVRVLEVSITSVFNSTSSAALDVDIDVDPEHNEGPLLVVFSRDIRYHNRKDLQNMIDHESDVRGSDKVTATGDNGEISKQFGGVSQGRTRRAARMPQREDELPVVVTNRTEASPVRVRRDNGNTKRKRNSCRRQPMYVDFQEINWHQWIIAPPGYQAFECVGKCYVPIGAHLSPTKHAIIQTLVHAAHPKQAARACCVPTKLEPISILYLDANNIITYKYHYDGMVVAECGCR</sequence>
<dbReference type="EMBL" id="JACVVK020000004">
    <property type="protein sequence ID" value="KAK7507290.1"/>
    <property type="molecule type" value="Genomic_DNA"/>
</dbReference>
<feature type="compositionally biased region" description="Acidic residues" evidence="9">
    <location>
        <begin position="224"/>
        <end position="239"/>
    </location>
</feature>
<dbReference type="PANTHER" id="PTHR11848">
    <property type="entry name" value="TGF-BETA FAMILY"/>
    <property type="match status" value="1"/>
</dbReference>
<dbReference type="PANTHER" id="PTHR11848:SF307">
    <property type="entry name" value="BONE MORPHOGENETIC PROTEIN 10"/>
    <property type="match status" value="1"/>
</dbReference>
<organism evidence="12 13">
    <name type="scientific">Batillaria attramentaria</name>
    <dbReference type="NCBI Taxonomy" id="370345"/>
    <lineage>
        <taxon>Eukaryota</taxon>
        <taxon>Metazoa</taxon>
        <taxon>Spiralia</taxon>
        <taxon>Lophotrochozoa</taxon>
        <taxon>Mollusca</taxon>
        <taxon>Gastropoda</taxon>
        <taxon>Caenogastropoda</taxon>
        <taxon>Sorbeoconcha</taxon>
        <taxon>Cerithioidea</taxon>
        <taxon>Batillariidae</taxon>
        <taxon>Batillaria</taxon>
    </lineage>
</organism>
<feature type="chain" id="PRO_5044841978" description="TGF-beta family profile domain-containing protein" evidence="10">
    <location>
        <begin position="25"/>
        <end position="574"/>
    </location>
</feature>
<dbReference type="Proteomes" id="UP001519460">
    <property type="component" value="Unassembled WGS sequence"/>
</dbReference>
<comment type="subcellular location">
    <subcellularLocation>
        <location evidence="1">Secreted</location>
    </subcellularLocation>
</comment>
<evidence type="ECO:0000256" key="1">
    <source>
        <dbReference type="ARBA" id="ARBA00004613"/>
    </source>
</evidence>
<dbReference type="Gene3D" id="2.60.120.970">
    <property type="match status" value="1"/>
</dbReference>
<dbReference type="CDD" id="cd13767">
    <property type="entry name" value="TGF_beta_BMP9_like"/>
    <property type="match status" value="1"/>
</dbReference>
<feature type="region of interest" description="Disordered" evidence="9">
    <location>
        <begin position="224"/>
        <end position="246"/>
    </location>
</feature>
<dbReference type="SUPFAM" id="SSF57501">
    <property type="entry name" value="Cystine-knot cytokines"/>
    <property type="match status" value="1"/>
</dbReference>
<dbReference type="InterPro" id="IPR015615">
    <property type="entry name" value="TGF-beta-rel"/>
</dbReference>
<dbReference type="Pfam" id="PF00019">
    <property type="entry name" value="TGF_beta"/>
    <property type="match status" value="1"/>
</dbReference>
<keyword evidence="7" id="KW-0325">Glycoprotein</keyword>
<evidence type="ECO:0000256" key="7">
    <source>
        <dbReference type="ARBA" id="ARBA00023180"/>
    </source>
</evidence>
<keyword evidence="4 10" id="KW-0732">Signal</keyword>
<gene>
    <name evidence="12" type="ORF">BaRGS_00001225</name>
</gene>
<dbReference type="InterPro" id="IPR017948">
    <property type="entry name" value="TGFb_CS"/>
</dbReference>
<dbReference type="SMART" id="SM00204">
    <property type="entry name" value="TGFB"/>
    <property type="match status" value="1"/>
</dbReference>
<proteinExistence type="inferred from homology"/>